<dbReference type="GO" id="GO:0000160">
    <property type="term" value="P:phosphorelay signal transduction system"/>
    <property type="evidence" value="ECO:0007669"/>
    <property type="project" value="InterPro"/>
</dbReference>
<keyword evidence="1 2" id="KW-0597">Phosphoprotein</keyword>
<dbReference type="InterPro" id="IPR001789">
    <property type="entry name" value="Sig_transdc_resp-reg_receiver"/>
</dbReference>
<evidence type="ECO:0000313" key="4">
    <source>
        <dbReference type="EMBL" id="SDO29067.1"/>
    </source>
</evidence>
<feature type="modified residue" description="4-aspartylphosphate" evidence="2">
    <location>
        <position position="54"/>
    </location>
</feature>
<dbReference type="OrthoDB" id="9802155at2"/>
<dbReference type="PANTHER" id="PTHR44591:SF21">
    <property type="entry name" value="TWO-COMPONENT RESPONSE REGULATOR"/>
    <property type="match status" value="1"/>
</dbReference>
<dbReference type="InterPro" id="IPR011006">
    <property type="entry name" value="CheY-like_superfamily"/>
</dbReference>
<dbReference type="SMART" id="SM00448">
    <property type="entry name" value="REC"/>
    <property type="match status" value="1"/>
</dbReference>
<organism evidence="4 5">
    <name type="scientific">Aureimonas jatrophae</name>
    <dbReference type="NCBI Taxonomy" id="1166073"/>
    <lineage>
        <taxon>Bacteria</taxon>
        <taxon>Pseudomonadati</taxon>
        <taxon>Pseudomonadota</taxon>
        <taxon>Alphaproteobacteria</taxon>
        <taxon>Hyphomicrobiales</taxon>
        <taxon>Aurantimonadaceae</taxon>
        <taxon>Aureimonas</taxon>
    </lineage>
</organism>
<evidence type="ECO:0000256" key="1">
    <source>
        <dbReference type="ARBA" id="ARBA00022553"/>
    </source>
</evidence>
<evidence type="ECO:0000256" key="2">
    <source>
        <dbReference type="PROSITE-ProRule" id="PRU00169"/>
    </source>
</evidence>
<dbReference type="PANTHER" id="PTHR44591">
    <property type="entry name" value="STRESS RESPONSE REGULATOR PROTEIN 1"/>
    <property type="match status" value="1"/>
</dbReference>
<evidence type="ECO:0000259" key="3">
    <source>
        <dbReference type="PROSITE" id="PS50110"/>
    </source>
</evidence>
<dbReference type="Proteomes" id="UP000198793">
    <property type="component" value="Unassembled WGS sequence"/>
</dbReference>
<dbReference type="CDD" id="cd17546">
    <property type="entry name" value="REC_hyHK_CKI1_RcsC-like"/>
    <property type="match status" value="1"/>
</dbReference>
<sequence>MARILIAEDDTGIRLLVSRALRQEGHEVMVAEDGEMAIDVLAEEAGAFDLVLSDIRMPGITGIELAHAIHATFPGLPILLMTGYAEQKEAAEELSAIVVGVVEKPFTLADIRRRVAAALPAPEPLRRYA</sequence>
<dbReference type="AlphaFoldDB" id="A0A1H0ICA4"/>
<dbReference type="SUPFAM" id="SSF52172">
    <property type="entry name" value="CheY-like"/>
    <property type="match status" value="1"/>
</dbReference>
<dbReference type="InterPro" id="IPR050595">
    <property type="entry name" value="Bact_response_regulator"/>
</dbReference>
<dbReference type="Pfam" id="PF00072">
    <property type="entry name" value="Response_reg"/>
    <property type="match status" value="1"/>
</dbReference>
<dbReference type="STRING" id="1166073.SAMN05192530_10567"/>
<dbReference type="RefSeq" id="WP_090673503.1">
    <property type="nucleotide sequence ID" value="NZ_FNIT01000005.1"/>
</dbReference>
<accession>A0A1H0ICA4</accession>
<name>A0A1H0ICA4_9HYPH</name>
<evidence type="ECO:0000313" key="5">
    <source>
        <dbReference type="Proteomes" id="UP000198793"/>
    </source>
</evidence>
<feature type="domain" description="Response regulatory" evidence="3">
    <location>
        <begin position="3"/>
        <end position="119"/>
    </location>
</feature>
<dbReference type="PROSITE" id="PS50110">
    <property type="entry name" value="RESPONSE_REGULATORY"/>
    <property type="match status" value="1"/>
</dbReference>
<keyword evidence="5" id="KW-1185">Reference proteome</keyword>
<reference evidence="4 5" key="1">
    <citation type="submission" date="2016-10" db="EMBL/GenBank/DDBJ databases">
        <authorList>
            <person name="de Groot N.N."/>
        </authorList>
    </citation>
    <scope>NUCLEOTIDE SEQUENCE [LARGE SCALE GENOMIC DNA]</scope>
    <source>
        <strain evidence="5">L7-484,KACC 16230,DSM 25025</strain>
    </source>
</reference>
<gene>
    <name evidence="4" type="ORF">SAMN05192530_10567</name>
</gene>
<dbReference type="Gene3D" id="3.40.50.2300">
    <property type="match status" value="1"/>
</dbReference>
<proteinExistence type="predicted"/>
<dbReference type="EMBL" id="FNIT01000005">
    <property type="protein sequence ID" value="SDO29067.1"/>
    <property type="molecule type" value="Genomic_DNA"/>
</dbReference>
<protein>
    <submittedName>
        <fullName evidence="4">Response regulator receiver domain-containing protein</fullName>
    </submittedName>
</protein>